<feature type="transmembrane region" description="Helical" evidence="1">
    <location>
        <begin position="7"/>
        <end position="25"/>
    </location>
</feature>
<dbReference type="InterPro" id="IPR032834">
    <property type="entry name" value="NatK-like_C"/>
</dbReference>
<evidence type="ECO:0000259" key="2">
    <source>
        <dbReference type="Pfam" id="PF14501"/>
    </source>
</evidence>
<dbReference type="EMBL" id="JAENBO010000007">
    <property type="protein sequence ID" value="MBJ8326463.1"/>
    <property type="molecule type" value="Genomic_DNA"/>
</dbReference>
<dbReference type="Pfam" id="PF14501">
    <property type="entry name" value="HATPase_c_5"/>
    <property type="match status" value="1"/>
</dbReference>
<keyword evidence="4" id="KW-1185">Reference proteome</keyword>
<name>A0ABS0ZL65_9STRE</name>
<feature type="transmembrane region" description="Helical" evidence="1">
    <location>
        <begin position="37"/>
        <end position="64"/>
    </location>
</feature>
<feature type="transmembrane region" description="Helical" evidence="1">
    <location>
        <begin position="198"/>
        <end position="216"/>
    </location>
</feature>
<keyword evidence="1" id="KW-0472">Membrane</keyword>
<comment type="caution">
    <text evidence="3">The sequence shown here is derived from an EMBL/GenBank/DDBJ whole genome shotgun (WGS) entry which is preliminary data.</text>
</comment>
<dbReference type="RefSeq" id="WP_199576103.1">
    <property type="nucleotide sequence ID" value="NZ_JAENBO010000007.1"/>
</dbReference>
<feature type="transmembrane region" description="Helical" evidence="1">
    <location>
        <begin position="76"/>
        <end position="97"/>
    </location>
</feature>
<reference evidence="3 4" key="1">
    <citation type="journal article" date="2021" name="Int. J. Syst. Evol. Microbiol.">
        <title>Streptococcus vicugnae sp. nov., isolated from faeces of alpacas (Vicugna pacos) and cattle (Bos taurus), Streptococcus zalophi sp. nov., and Streptococcus pacificus sp. nov., isolated from respiratory tract of California sea lions (Zalophus californianus).</title>
        <authorList>
            <person name="Volokhov D.V."/>
            <person name="Zagorodnyaya T.A."/>
            <person name="Shen Z."/>
            <person name="Blom J."/>
            <person name="Furtak V.A."/>
            <person name="Eisenberg T."/>
            <person name="Fan P."/>
            <person name="Jeong K.C."/>
            <person name="Gao Y."/>
            <person name="Zhang S."/>
            <person name="Amselle M."/>
        </authorList>
    </citation>
    <scope>NUCLEOTIDE SEQUENCE [LARGE SCALE GENOMIC DNA]</scope>
    <source>
        <strain evidence="3 4">CSL7591</strain>
    </source>
</reference>
<evidence type="ECO:0000313" key="4">
    <source>
        <dbReference type="Proteomes" id="UP000653045"/>
    </source>
</evidence>
<feature type="transmembrane region" description="Helical" evidence="1">
    <location>
        <begin position="117"/>
        <end position="136"/>
    </location>
</feature>
<keyword evidence="1" id="KW-0812">Transmembrane</keyword>
<accession>A0ABS0ZL65</accession>
<dbReference type="PANTHER" id="PTHR40448">
    <property type="entry name" value="TWO-COMPONENT SENSOR HISTIDINE KINASE"/>
    <property type="match status" value="1"/>
</dbReference>
<dbReference type="Gene3D" id="3.30.565.10">
    <property type="entry name" value="Histidine kinase-like ATPase, C-terminal domain"/>
    <property type="match status" value="1"/>
</dbReference>
<sequence>MTLEFEGIFFISWIFRLLILSYVTNQRLNPYFLSLPFIFLGIYALNYDLVFWGEILFLPIALFFVRRKYHWNWIKYLFYSLFPYVFFEIFGNFSNLYNRFLFQLSPDQWYDFYWSEWIDNILAVALCFGFLKLFRIDFKEINDRLDYQKDLQKLFKVFNSSLIAYALSTYTIANLIFLMEGNQFSTSIDLVYLRRHLLNFYFIFIIGIVFQINYLAKKNRERELAERKDNQIKDLTSYSQHIEALYKEIRSFRHDYTNILVSFNEAIKSKNIESIEMIYKSVLAESDKKFNQSKYDIAHLSNLNNTAMKSLVSAKLIEAQSQEINIFVEVPDPIDVPKMELVDFLTILSIFLDNAIEASRMSDKTMLRFAYFAAANQKILVIENSTSEEKVNTKEIFQYGISTKGSDRGIGLSNVKNILSKYPDISLNTTSSNHTFTQELIMNQD</sequence>
<gene>
    <name evidence="3" type="ORF">JHK62_07245</name>
</gene>
<proteinExistence type="predicted"/>
<dbReference type="SUPFAM" id="SSF55874">
    <property type="entry name" value="ATPase domain of HSP90 chaperone/DNA topoisomerase II/histidine kinase"/>
    <property type="match status" value="1"/>
</dbReference>
<dbReference type="InterPro" id="IPR036890">
    <property type="entry name" value="HATPase_C_sf"/>
</dbReference>
<organism evidence="3 4">
    <name type="scientific">Streptococcus pacificus</name>
    <dbReference type="NCBI Taxonomy" id="2740577"/>
    <lineage>
        <taxon>Bacteria</taxon>
        <taxon>Bacillati</taxon>
        <taxon>Bacillota</taxon>
        <taxon>Bacilli</taxon>
        <taxon>Lactobacillales</taxon>
        <taxon>Streptococcaceae</taxon>
        <taxon>Streptococcus</taxon>
    </lineage>
</organism>
<evidence type="ECO:0000256" key="1">
    <source>
        <dbReference type="SAM" id="Phobius"/>
    </source>
</evidence>
<feature type="domain" description="Sensor histidine kinase NatK-like C-terminal" evidence="2">
    <location>
        <begin position="339"/>
        <end position="442"/>
    </location>
</feature>
<protein>
    <submittedName>
        <fullName evidence="3">GHKL domain-containing protein</fullName>
    </submittedName>
</protein>
<dbReference type="PANTHER" id="PTHR40448:SF1">
    <property type="entry name" value="TWO-COMPONENT SENSOR HISTIDINE KINASE"/>
    <property type="match status" value="1"/>
</dbReference>
<evidence type="ECO:0000313" key="3">
    <source>
        <dbReference type="EMBL" id="MBJ8326463.1"/>
    </source>
</evidence>
<keyword evidence="1" id="KW-1133">Transmembrane helix</keyword>
<dbReference type="Proteomes" id="UP000653045">
    <property type="component" value="Unassembled WGS sequence"/>
</dbReference>
<feature type="transmembrane region" description="Helical" evidence="1">
    <location>
        <begin position="157"/>
        <end position="178"/>
    </location>
</feature>